<accession>A0A8H8DG20</accession>
<dbReference type="EMBL" id="JAEFCI010010343">
    <property type="protein sequence ID" value="KAG5457269.1"/>
    <property type="molecule type" value="Genomic_DNA"/>
</dbReference>
<keyword evidence="4 5" id="KW-0472">Membrane</keyword>
<dbReference type="InterPro" id="IPR023352">
    <property type="entry name" value="MAPEG-like_dom_sf"/>
</dbReference>
<gene>
    <name evidence="6" type="ORF">BJ554DRAFT_2766</name>
</gene>
<proteinExistence type="predicted"/>
<dbReference type="Proteomes" id="UP000673691">
    <property type="component" value="Unassembled WGS sequence"/>
</dbReference>
<feature type="transmembrane region" description="Helical" evidence="5">
    <location>
        <begin position="140"/>
        <end position="161"/>
    </location>
</feature>
<comment type="caution">
    <text evidence="6">The sequence shown here is derived from an EMBL/GenBank/DDBJ whole genome shotgun (WGS) entry which is preliminary data.</text>
</comment>
<dbReference type="AlphaFoldDB" id="A0A8H8DG20"/>
<dbReference type="Gene3D" id="1.20.120.550">
    <property type="entry name" value="Membrane associated eicosanoid/glutathione metabolism-like domain"/>
    <property type="match status" value="1"/>
</dbReference>
<dbReference type="Pfam" id="PF01124">
    <property type="entry name" value="MAPEG"/>
    <property type="match status" value="1"/>
</dbReference>
<dbReference type="GO" id="GO:0004364">
    <property type="term" value="F:glutathione transferase activity"/>
    <property type="evidence" value="ECO:0007669"/>
    <property type="project" value="TreeGrafter"/>
</dbReference>
<dbReference type="InterPro" id="IPR001129">
    <property type="entry name" value="Membr-assoc_MAPEG"/>
</dbReference>
<evidence type="ECO:0008006" key="8">
    <source>
        <dbReference type="Google" id="ProtNLM"/>
    </source>
</evidence>
<dbReference type="GO" id="GO:0005635">
    <property type="term" value="C:nuclear envelope"/>
    <property type="evidence" value="ECO:0007669"/>
    <property type="project" value="TreeGrafter"/>
</dbReference>
<evidence type="ECO:0000256" key="4">
    <source>
        <dbReference type="ARBA" id="ARBA00023136"/>
    </source>
</evidence>
<evidence type="ECO:0000256" key="5">
    <source>
        <dbReference type="SAM" id="Phobius"/>
    </source>
</evidence>
<evidence type="ECO:0000313" key="6">
    <source>
        <dbReference type="EMBL" id="KAG5457269.1"/>
    </source>
</evidence>
<evidence type="ECO:0000313" key="7">
    <source>
        <dbReference type="Proteomes" id="UP000673691"/>
    </source>
</evidence>
<dbReference type="GO" id="GO:0005783">
    <property type="term" value="C:endoplasmic reticulum"/>
    <property type="evidence" value="ECO:0007669"/>
    <property type="project" value="TreeGrafter"/>
</dbReference>
<keyword evidence="7" id="KW-1185">Reference proteome</keyword>
<evidence type="ECO:0000256" key="2">
    <source>
        <dbReference type="ARBA" id="ARBA00022692"/>
    </source>
</evidence>
<dbReference type="PANTHER" id="PTHR10250:SF26">
    <property type="entry name" value="GLUTATHIONE S-TRANSFERASE 3, MITOCHONDRIAL"/>
    <property type="match status" value="1"/>
</dbReference>
<name>A0A8H8DG20_9FUNG</name>
<feature type="transmembrane region" description="Helical" evidence="5">
    <location>
        <begin position="173"/>
        <end position="197"/>
    </location>
</feature>
<reference evidence="6 7" key="1">
    <citation type="journal article" name="Sci. Rep.">
        <title>Genome-scale phylogenetic analyses confirm Olpidium as the closest living zoosporic fungus to the non-flagellated, terrestrial fungi.</title>
        <authorList>
            <person name="Chang Y."/>
            <person name="Rochon D."/>
            <person name="Sekimoto S."/>
            <person name="Wang Y."/>
            <person name="Chovatia M."/>
            <person name="Sandor L."/>
            <person name="Salamov A."/>
            <person name="Grigoriev I.V."/>
            <person name="Stajich J.E."/>
            <person name="Spatafora J.W."/>
        </authorList>
    </citation>
    <scope>NUCLEOTIDE SEQUENCE [LARGE SCALE GENOMIC DNA]</scope>
    <source>
        <strain evidence="6">S191</strain>
    </source>
</reference>
<keyword evidence="3 5" id="KW-1133">Transmembrane helix</keyword>
<feature type="transmembrane region" description="Helical" evidence="5">
    <location>
        <begin position="12"/>
        <end position="32"/>
    </location>
</feature>
<feature type="transmembrane region" description="Helical" evidence="5">
    <location>
        <begin position="114"/>
        <end position="134"/>
    </location>
</feature>
<dbReference type="InterPro" id="IPR050997">
    <property type="entry name" value="MAPEG"/>
</dbReference>
<keyword evidence="2 5" id="KW-0812">Transmembrane</keyword>
<evidence type="ECO:0000256" key="3">
    <source>
        <dbReference type="ARBA" id="ARBA00022989"/>
    </source>
</evidence>
<protein>
    <recommendedName>
        <fullName evidence="8">Microsomal glutathione S-transferase 3</fullName>
    </recommendedName>
</protein>
<dbReference type="GO" id="GO:0016020">
    <property type="term" value="C:membrane"/>
    <property type="evidence" value="ECO:0007669"/>
    <property type="project" value="UniProtKB-SubCell"/>
</dbReference>
<dbReference type="GO" id="GO:0004602">
    <property type="term" value="F:glutathione peroxidase activity"/>
    <property type="evidence" value="ECO:0007669"/>
    <property type="project" value="TreeGrafter"/>
</dbReference>
<evidence type="ECO:0000256" key="1">
    <source>
        <dbReference type="ARBA" id="ARBA00004141"/>
    </source>
</evidence>
<dbReference type="SUPFAM" id="SSF161084">
    <property type="entry name" value="MAPEG domain-like"/>
    <property type="match status" value="1"/>
</dbReference>
<dbReference type="PANTHER" id="PTHR10250">
    <property type="entry name" value="MICROSOMAL GLUTATHIONE S-TRANSFERASE"/>
    <property type="match status" value="1"/>
</dbReference>
<sequence length="198" mass="21533">MVLISIAPEYGYVIATGVLSNLTTYWMAVRVIKARKSTIEFINCENRGLAAISIQPTGSSTRRCTPSWNRSPLTPGRRLSTAFSAPTRTPLRFFPGYEQKLQECFVAFHFISKVFANGLLTFLAAFTQFLFLLLTGGLRYPVLSSGLGVVWCVSRIVYAIGYSTGDPKKRNRGFFGSISNFGLLGAAVGSALGILGIA</sequence>
<dbReference type="OrthoDB" id="410651at2759"/>
<organism evidence="6 7">
    <name type="scientific">Olpidium bornovanus</name>
    <dbReference type="NCBI Taxonomy" id="278681"/>
    <lineage>
        <taxon>Eukaryota</taxon>
        <taxon>Fungi</taxon>
        <taxon>Fungi incertae sedis</taxon>
        <taxon>Olpidiomycota</taxon>
        <taxon>Olpidiomycotina</taxon>
        <taxon>Olpidiomycetes</taxon>
        <taxon>Olpidiales</taxon>
        <taxon>Olpidiaceae</taxon>
        <taxon>Olpidium</taxon>
    </lineage>
</organism>
<comment type="subcellular location">
    <subcellularLocation>
        <location evidence="1">Membrane</location>
        <topology evidence="1">Multi-pass membrane protein</topology>
    </subcellularLocation>
</comment>